<evidence type="ECO:0000313" key="2">
    <source>
        <dbReference type="Proteomes" id="UP000198775"/>
    </source>
</evidence>
<proteinExistence type="predicted"/>
<dbReference type="Proteomes" id="UP000198775">
    <property type="component" value="Unassembled WGS sequence"/>
</dbReference>
<dbReference type="Pfam" id="PF23955">
    <property type="entry name" value="DUF7284"/>
    <property type="match status" value="1"/>
</dbReference>
<dbReference type="AlphaFoldDB" id="A0A1H8FMC1"/>
<organism evidence="1 2">
    <name type="scientific">Halorientalis persicus</name>
    <dbReference type="NCBI Taxonomy" id="1367881"/>
    <lineage>
        <taxon>Archaea</taxon>
        <taxon>Methanobacteriati</taxon>
        <taxon>Methanobacteriota</taxon>
        <taxon>Stenosarchaea group</taxon>
        <taxon>Halobacteria</taxon>
        <taxon>Halobacteriales</taxon>
        <taxon>Haloarculaceae</taxon>
        <taxon>Halorientalis</taxon>
    </lineage>
</organism>
<name>A0A1H8FMC1_9EURY</name>
<dbReference type="InterPro" id="IPR055708">
    <property type="entry name" value="DUF7284"/>
</dbReference>
<protein>
    <submittedName>
        <fullName evidence="1">Uncharacterized protein</fullName>
    </submittedName>
</protein>
<accession>A0A1H8FMC1</accession>
<evidence type="ECO:0000313" key="1">
    <source>
        <dbReference type="EMBL" id="SEN32720.1"/>
    </source>
</evidence>
<sequence>MDVSLALLLISASVVLIATSMNEDSEATTPDPVAADQTAETLAATSMSVEYSIEPVTDHSEWDGENVATDFADESFRRVSQGSAAGLLAEAAVANVEVDGTRLTKEGQNFEPAVEAKVLNTFLGANQSVYVEAVWRPYPESAIEGIASAGDRPPRDTSVNTAVLRVTSDVPSVGSGAVERGYRLDGFEGAAGPIAAAVVRGLYPPTEMQLLLERQGFHRALGKYRYQRMATTIEASDAATDDFSFENAQGVYFGEATVISRNGADARAANAQLTDHLTQIIAADMDEKYDDDVTADELGSDVATGEVEIIVKTW</sequence>
<reference evidence="2" key="1">
    <citation type="submission" date="2016-10" db="EMBL/GenBank/DDBJ databases">
        <authorList>
            <person name="Varghese N."/>
            <person name="Submissions S."/>
        </authorList>
    </citation>
    <scope>NUCLEOTIDE SEQUENCE [LARGE SCALE GENOMIC DNA]</scope>
    <source>
        <strain evidence="2">IBRC-M 10043</strain>
    </source>
</reference>
<keyword evidence="2" id="KW-1185">Reference proteome</keyword>
<dbReference type="EMBL" id="FOCX01000002">
    <property type="protein sequence ID" value="SEN32720.1"/>
    <property type="molecule type" value="Genomic_DNA"/>
</dbReference>
<gene>
    <name evidence="1" type="ORF">SAMN05216388_1002323</name>
</gene>